<evidence type="ECO:0000256" key="2">
    <source>
        <dbReference type="ARBA" id="ARBA00022741"/>
    </source>
</evidence>
<evidence type="ECO:0000256" key="7">
    <source>
        <dbReference type="SAM" id="MobiDB-lite"/>
    </source>
</evidence>
<dbReference type="SUPFAM" id="SSF52540">
    <property type="entry name" value="P-loop containing nucleoside triphosphate hydrolases"/>
    <property type="match status" value="1"/>
</dbReference>
<feature type="region of interest" description="Disordered" evidence="7">
    <location>
        <begin position="1958"/>
        <end position="2133"/>
    </location>
</feature>
<evidence type="ECO:0000256" key="4">
    <source>
        <dbReference type="ARBA" id="ARBA00022806"/>
    </source>
</evidence>
<feature type="domain" description="Helicase SEN1 beta-barrel" evidence="11">
    <location>
        <begin position="1278"/>
        <end position="1360"/>
    </location>
</feature>
<dbReference type="Gene3D" id="3.40.50.300">
    <property type="entry name" value="P-loop containing nucleotide triphosphate hydrolases"/>
    <property type="match status" value="2"/>
</dbReference>
<feature type="region of interest" description="Disordered" evidence="7">
    <location>
        <begin position="1109"/>
        <end position="1143"/>
    </location>
</feature>
<evidence type="ECO:0000313" key="13">
    <source>
        <dbReference type="Proteomes" id="UP001233271"/>
    </source>
</evidence>
<dbReference type="PANTHER" id="PTHR10887">
    <property type="entry name" value="DNA2/NAM7 HELICASE FAMILY"/>
    <property type="match status" value="1"/>
</dbReference>
<evidence type="ECO:0000259" key="9">
    <source>
        <dbReference type="Pfam" id="PF13086"/>
    </source>
</evidence>
<evidence type="ECO:0000259" key="11">
    <source>
        <dbReference type="Pfam" id="PF23576"/>
    </source>
</evidence>
<evidence type="ECO:0000256" key="5">
    <source>
        <dbReference type="ARBA" id="ARBA00022840"/>
    </source>
</evidence>
<accession>A0AA48I6M1</accession>
<feature type="coiled-coil region" evidence="6">
    <location>
        <begin position="1550"/>
        <end position="1601"/>
    </location>
</feature>
<dbReference type="GO" id="GO:0016604">
    <property type="term" value="C:nuclear body"/>
    <property type="evidence" value="ECO:0007669"/>
    <property type="project" value="TreeGrafter"/>
</dbReference>
<sequence length="2133" mass="234779">MSTPTPAEVEAILDRRKGRHDTPLDTDLAPVYTFLLGDKSDDVVPHWFCSQAGEVHRRAATYLIVLFAFKQQGTSKTWIETLAKVVKSCAKCARAFASARRTWERLYFSAYPSATRQNFAKVVDKWQASLISPHLELGGMFDLPPALLQLAFNEPAVLVIPEIAEAFDVALVASTGRTSVADLYLSAGLVNLLSSPMPERRQWARIQIAFISHKPLCFEDFRNSGVGAEVLALLGTTFSGSQTELFSSVQALVSTDRLGPDAIQRGLLEGRYTHDAARPDKSVMAFVARQLGTPSDTFPAVLELFTSLLIMSPTHHAWAFDTSPELPHTLFSEIKRNSSFDALVADTRPSNPKGKSREGAEEAGPLAFITPFLLSVLDAQRTKEGSGFSEALAKVMGYCFAEMQHDRLDIQVRAAVAEAGFKALAVLQEKVAGNDLGIAALASALDVHSSFIARVAFHIKADQGWSSAREAARSLVTLVFKADGREVMESVLGLATVAMNERRRLKRERRAKQGQPVSKAVSVDKLHRASIRRELWKAAYDALDPTDIAGLALIMAAVAPLAHIEELNLNDAWNPEDLTKVVQPPEWKASVRAVNLALKTVRTDFARVVESMAAQLDPLILGSLWELSGVAQSVMVLLLSPVESIHDPVINLIQQSFTDVDDRGDCIHTLLSKYSVEAMDGLYTFLSAFIQTARMVPEAVGLAKWLVRCFTDVMDALCEAAGLSPALLQTDSFLSKYANNRRMTRRVSDLWQLMTDSLALIFRRTSDWAPFYDNEVMVDWMRDALIFGRMITDNIRIFESAILSHTQVRQDDPAESPARVSQVGKTLAQKLQVVLADLVGWLRLTDAETLHQAFELIKTILGRVSKSKPDLSSNPQLESALVELDKFCRRISNAYRSRITDDMLSELSELVNQFDLPMDEIQFIKEVKATSPEAMSSDVEPVSSKLRAVAGKDMRQERRDVKPSVPVTQQKNAFAVMMKKAGGTYSPSEGPSRPRHAKPTKPRQMTLDEFEEQDDFLESLSANDLDILERRAQNTSSRRVEAPKPKPKEKLQINVVPQKFYPEKRPPSSSAYKSKFMRDLSREHKAQIIEQRRGAPPVTRLPNAAAIGTGIGAYTGPPKPAAKPAPASSDTSDSDSSSDDDNKGLTALLARQKGVLKPATKVAAPQRFKISESRPIKMLGAGVVDLMREREAQRKRAHAMRMRLRPDMTPLYRFVLGWDPAHTGTSPRYPENVEAQLGPLQSVPTTFASPEHYDKVMLPMFLQELWAQFIKDQPSSGSVTVEVMQKDYEDDFIDLQAVVAGNLPPMFSLNDSDVVTIQPQTPGGRQVFAKVMVFQRRFKEVSMKLRILGGMDPNVGVKGKLLLQKRSALGTAMREFGALRGLPYYEPGILRDILGARSAVTPDVSEGDIEDAMGKFQVNEPQAKAILGAFAVQGFALIQGPPGTGKTKTISGLVGKFLSERNMPIASHADAPVKTKILVVAPSNAAIDEVCKRLMDGVPSAQGGRIHPKVVRIGVESSVNVAVKDVSLDNIVEARVNDESQRRDGGGSELTRVQTELDAVKNQIKEKQLEMSRVQGNDQKLKEIETELHSLNAKRTKLGQQQSRAKDAARDATRHLNGARRAARDAVLKEADIICATLSGSGQEVLSAYQFETVIIDEAAQAIEMSCLIPLKYGAKRCIMVGDPNQLPPTTFSVEADNNKFNQSLFVRIAQNKGSHMNLLSIQYRMHPEISELPSKLFYSSRLKDGPRMAEKTAAIWHKTPIFGPYHFVNVNGHETKAGTSTRNTDEARAAVDLYRNLEFQYGKRIDFTMRIGVITMYKEQLNELKRQFRNVFGEEIVEKIDFNTVDGFQGQEKDIIILSCVRSGPNLTTIGFLKDFRRMNVALTRAKSTLFVLGNASTLERSDQRWNTIVNDARERGLLVDYDSTLFSDPKRVLAPPNGKYKSRQVTPEGATIIPKVGTVKDLDRPDQKRKFSQEVELASKKPRIPGLDIGGYKSSNDSSKNGSTSPSKNVSATASRLSSPADRSSPALPSSRGASSPPPAPGRQLPAHPSLPARPGYPVNTSLAPRPPGIAGPSAGGPVRPRPPKRPAGEDALFIKKKKPVQRPGGGARPVNVRALINNDVANGPRPPRPS</sequence>
<evidence type="ECO:0000256" key="6">
    <source>
        <dbReference type="SAM" id="Coils"/>
    </source>
</evidence>
<dbReference type="Pfam" id="PF13087">
    <property type="entry name" value="AAA_12"/>
    <property type="match status" value="1"/>
</dbReference>
<keyword evidence="13" id="KW-1185">Reference proteome</keyword>
<dbReference type="PANTHER" id="PTHR10887:SF495">
    <property type="entry name" value="HELICASE SENATAXIN ISOFORM X1-RELATED"/>
    <property type="match status" value="1"/>
</dbReference>
<proteinExistence type="inferred from homology"/>
<keyword evidence="6" id="KW-0175">Coiled coil</keyword>
<dbReference type="GO" id="GO:0004386">
    <property type="term" value="F:helicase activity"/>
    <property type="evidence" value="ECO:0007669"/>
    <property type="project" value="UniProtKB-KW"/>
</dbReference>
<dbReference type="RefSeq" id="XP_060453301.1">
    <property type="nucleotide sequence ID" value="XM_060603822.1"/>
</dbReference>
<evidence type="ECO:0000256" key="1">
    <source>
        <dbReference type="ARBA" id="ARBA00007913"/>
    </source>
</evidence>
<dbReference type="GO" id="GO:0006369">
    <property type="term" value="P:termination of RNA polymerase II transcription"/>
    <property type="evidence" value="ECO:0007669"/>
    <property type="project" value="TreeGrafter"/>
</dbReference>
<feature type="domain" description="Helicase Sen1 N-terminal" evidence="8">
    <location>
        <begin position="78"/>
        <end position="854"/>
    </location>
</feature>
<gene>
    <name evidence="12" type="ORF">CcaverHIS019_0107530</name>
</gene>
<dbReference type="InterPro" id="IPR047187">
    <property type="entry name" value="SF1_C_Upf1"/>
</dbReference>
<dbReference type="GO" id="GO:0001147">
    <property type="term" value="F:transcription termination site sequence-specific DNA binding"/>
    <property type="evidence" value="ECO:0007669"/>
    <property type="project" value="TreeGrafter"/>
</dbReference>
<feature type="compositionally biased region" description="Basic and acidic residues" evidence="7">
    <location>
        <begin position="1960"/>
        <end position="1981"/>
    </location>
</feature>
<dbReference type="CDD" id="cd18808">
    <property type="entry name" value="SF1_C_Upf1"/>
    <property type="match status" value="1"/>
</dbReference>
<evidence type="ECO:0008006" key="14">
    <source>
        <dbReference type="Google" id="ProtNLM"/>
    </source>
</evidence>
<evidence type="ECO:0000259" key="8">
    <source>
        <dbReference type="Pfam" id="PF12726"/>
    </source>
</evidence>
<keyword evidence="2" id="KW-0547">Nucleotide-binding</keyword>
<dbReference type="Pfam" id="PF23576">
    <property type="entry name" value="SEN1_barrel"/>
    <property type="match status" value="1"/>
</dbReference>
<dbReference type="Pfam" id="PF12726">
    <property type="entry name" value="SEN1_N"/>
    <property type="match status" value="1"/>
</dbReference>
<feature type="compositionally biased region" description="Low complexity" evidence="7">
    <location>
        <begin position="2025"/>
        <end position="2037"/>
    </location>
</feature>
<keyword evidence="5" id="KW-0067">ATP-binding</keyword>
<dbReference type="InterPro" id="IPR041677">
    <property type="entry name" value="DNA2/NAM7_AAA_11"/>
</dbReference>
<dbReference type="InterPro" id="IPR041679">
    <property type="entry name" value="DNA2/NAM7-like_C"/>
</dbReference>
<organism evidence="12 13">
    <name type="scientific">Cutaneotrichosporon cavernicola</name>
    <dbReference type="NCBI Taxonomy" id="279322"/>
    <lineage>
        <taxon>Eukaryota</taxon>
        <taxon>Fungi</taxon>
        <taxon>Dikarya</taxon>
        <taxon>Basidiomycota</taxon>
        <taxon>Agaricomycotina</taxon>
        <taxon>Tremellomycetes</taxon>
        <taxon>Trichosporonales</taxon>
        <taxon>Trichosporonaceae</taxon>
        <taxon>Cutaneotrichosporon</taxon>
    </lineage>
</organism>
<dbReference type="Proteomes" id="UP001233271">
    <property type="component" value="Chromosome 1"/>
</dbReference>
<evidence type="ECO:0000259" key="10">
    <source>
        <dbReference type="Pfam" id="PF13087"/>
    </source>
</evidence>
<dbReference type="InterPro" id="IPR045055">
    <property type="entry name" value="DNA2/NAM7-like"/>
</dbReference>
<evidence type="ECO:0000256" key="3">
    <source>
        <dbReference type="ARBA" id="ARBA00022801"/>
    </source>
</evidence>
<dbReference type="GO" id="GO:0016787">
    <property type="term" value="F:hydrolase activity"/>
    <property type="evidence" value="ECO:0007669"/>
    <property type="project" value="UniProtKB-KW"/>
</dbReference>
<dbReference type="EMBL" id="AP028212">
    <property type="protein sequence ID" value="BEI88035.1"/>
    <property type="molecule type" value="Genomic_DNA"/>
</dbReference>
<name>A0AA48I6M1_9TREE</name>
<protein>
    <recommendedName>
        <fullName evidence="14">SEN1 N terminal-domain-containing protein</fullName>
    </recommendedName>
</protein>
<dbReference type="GeneID" id="85491906"/>
<keyword evidence="4" id="KW-0347">Helicase</keyword>
<comment type="similarity">
    <text evidence="1">Belongs to the DNA2/NAM7 helicase family.</text>
</comment>
<feature type="compositionally biased region" description="Low complexity" evidence="7">
    <location>
        <begin position="1992"/>
        <end position="2011"/>
    </location>
</feature>
<dbReference type="InterPro" id="IPR027417">
    <property type="entry name" value="P-loop_NTPase"/>
</dbReference>
<dbReference type="InterPro" id="IPR024481">
    <property type="entry name" value="Helicase_Sen1_N"/>
</dbReference>
<dbReference type="FunFam" id="3.40.50.300:FF:000326">
    <property type="entry name" value="P-loop containing nucleoside triphosphate hydrolase"/>
    <property type="match status" value="1"/>
</dbReference>
<feature type="compositionally biased region" description="Polar residues" evidence="7">
    <location>
        <begin position="2012"/>
        <end position="2024"/>
    </location>
</feature>
<dbReference type="KEGG" id="ccac:CcaHIS019_0107530"/>
<dbReference type="GO" id="GO:0005524">
    <property type="term" value="F:ATP binding"/>
    <property type="evidence" value="ECO:0007669"/>
    <property type="project" value="UniProtKB-KW"/>
</dbReference>
<keyword evidence="3" id="KW-0378">Hydrolase</keyword>
<evidence type="ECO:0000313" key="12">
    <source>
        <dbReference type="EMBL" id="BEI88035.1"/>
    </source>
</evidence>
<dbReference type="CDD" id="cd18042">
    <property type="entry name" value="DEXXQc_SETX"/>
    <property type="match status" value="1"/>
</dbReference>
<feature type="region of interest" description="Disordered" evidence="7">
    <location>
        <begin position="982"/>
        <end position="1003"/>
    </location>
</feature>
<feature type="domain" description="DNA2/NAM7 helicase helicase" evidence="9">
    <location>
        <begin position="1417"/>
        <end position="1693"/>
    </location>
</feature>
<dbReference type="Pfam" id="PF13086">
    <property type="entry name" value="AAA_11"/>
    <property type="match status" value="1"/>
</dbReference>
<dbReference type="GO" id="GO:0005694">
    <property type="term" value="C:chromosome"/>
    <property type="evidence" value="ECO:0007669"/>
    <property type="project" value="UniProtKB-ARBA"/>
</dbReference>
<feature type="domain" description="DNA2/NAM7 helicase-like C-terminal" evidence="10">
    <location>
        <begin position="1702"/>
        <end position="1897"/>
    </location>
</feature>
<reference evidence="12" key="1">
    <citation type="journal article" date="2023" name="BMC Genomics">
        <title>Chromosome-level genome assemblies of Cutaneotrichosporon spp. (Trichosporonales, Basidiomycota) reveal imbalanced evolution between nucleotide sequences and chromosome synteny.</title>
        <authorList>
            <person name="Kobayashi Y."/>
            <person name="Kayamori A."/>
            <person name="Aoki K."/>
            <person name="Shiwa Y."/>
            <person name="Matsutani M."/>
            <person name="Fujita N."/>
            <person name="Sugita T."/>
            <person name="Iwasaki W."/>
            <person name="Tanaka N."/>
            <person name="Takashima M."/>
        </authorList>
    </citation>
    <scope>NUCLEOTIDE SEQUENCE</scope>
    <source>
        <strain evidence="12">HIS019</strain>
    </source>
</reference>
<dbReference type="InterPro" id="IPR056474">
    <property type="entry name" value="SEN1_barrel"/>
</dbReference>